<keyword evidence="2" id="KW-0645">Protease</keyword>
<organism evidence="3 4">
    <name type="scientific">Xylaria flabelliformis</name>
    <dbReference type="NCBI Taxonomy" id="2512241"/>
    <lineage>
        <taxon>Eukaryota</taxon>
        <taxon>Fungi</taxon>
        <taxon>Dikarya</taxon>
        <taxon>Ascomycota</taxon>
        <taxon>Pezizomycotina</taxon>
        <taxon>Sordariomycetes</taxon>
        <taxon>Xylariomycetidae</taxon>
        <taxon>Xylariales</taxon>
        <taxon>Xylariaceae</taxon>
        <taxon>Xylaria</taxon>
    </lineage>
</organism>
<protein>
    <recommendedName>
        <fullName evidence="2">Dipeptidase</fullName>
        <ecNumber evidence="2">3.4.13.19</ecNumber>
    </recommendedName>
</protein>
<sequence>MSTEKFIKNRGIMPLQTVAVTVPLWTLTMDSAGVPYSEPSYGSISPMRHEKDGQELVGVAYELTPENYTRVLASEGGGIAYAEVEVRACMISPTTDGHLLSGDITIGVRTLVTVLRHQAKPSSRYMGLLRTGADEAELPPSYQDFLASIPVYYPPRKMMPKIGATLFLLFWVPVMSVAERITKRSLRQSKTGNAPMWVIALYYRFFGNTPWDESHVKGWENTHQDYKYNYYGEVFRLQSHSNFSDTQELFGQVDFPRLRRGRAGAQFWSVYVECPKDTDYCSDETYYEVVRDTFQQIDLVHRLIRRYPDYLAHAYTASDVRHIFESSLQIASLMGIEGLHQIGNSASILRMYHSLGVRYATLTHTCHNAFADSEEPSEPLHGGLSAAGRAMVGEMNRLGMIVDISHTSLETQRDVLQISTAPVIFSHSNAYTLCPHTRNVMDEILSELKKNDGVIMVTFYPSFLEPNATDASLKSVADHIQYIGEAIGYRHVGIGSDYDGMESGPEGLEDVSKYPDLIKEMLLRGISTTDTMGVMGLNIIRVLEDVERVSKSMTHVLPLEDDVKPIF</sequence>
<dbReference type="Pfam" id="PF01244">
    <property type="entry name" value="Peptidase_M19"/>
    <property type="match status" value="1"/>
</dbReference>
<comment type="catalytic activity">
    <reaction evidence="2">
        <text>an L-aminoacyl-L-amino acid + H2O = 2 an L-alpha-amino acid</text>
        <dbReference type="Rhea" id="RHEA:48940"/>
        <dbReference type="ChEBI" id="CHEBI:15377"/>
        <dbReference type="ChEBI" id="CHEBI:59869"/>
        <dbReference type="ChEBI" id="CHEBI:77460"/>
        <dbReference type="EC" id="3.4.13.19"/>
    </reaction>
</comment>
<dbReference type="EC" id="3.4.13.19" evidence="2"/>
<gene>
    <name evidence="3" type="ORF">FHL15_008178</name>
</gene>
<dbReference type="GO" id="GO:0046872">
    <property type="term" value="F:metal ion binding"/>
    <property type="evidence" value="ECO:0007669"/>
    <property type="project" value="UniProtKB-UniRule"/>
</dbReference>
<name>A0A553HSQ1_9PEZI</name>
<reference evidence="4" key="1">
    <citation type="submission" date="2019-06" db="EMBL/GenBank/DDBJ databases">
        <title>Draft genome sequence of the griseofulvin-producing fungus Xylaria cubensis strain G536.</title>
        <authorList>
            <person name="Mead M.E."/>
            <person name="Raja H.A."/>
            <person name="Steenwyk J.L."/>
            <person name="Knowles S.L."/>
            <person name="Oberlies N.H."/>
            <person name="Rokas A."/>
        </authorList>
    </citation>
    <scope>NUCLEOTIDE SEQUENCE [LARGE SCALE GENOMIC DNA]</scope>
    <source>
        <strain evidence="4">G536</strain>
    </source>
</reference>
<evidence type="ECO:0000313" key="3">
    <source>
        <dbReference type="EMBL" id="TRX90973.1"/>
    </source>
</evidence>
<dbReference type="PROSITE" id="PS51365">
    <property type="entry name" value="RENAL_DIPEPTIDASE_2"/>
    <property type="match status" value="1"/>
</dbReference>
<dbReference type="CDD" id="cd01301">
    <property type="entry name" value="rDP_like"/>
    <property type="match status" value="1"/>
</dbReference>
<dbReference type="InterPro" id="IPR008257">
    <property type="entry name" value="Pept_M19"/>
</dbReference>
<keyword evidence="2" id="KW-0862">Zinc</keyword>
<proteinExistence type="inferred from homology"/>
<evidence type="ECO:0000313" key="4">
    <source>
        <dbReference type="Proteomes" id="UP000319160"/>
    </source>
</evidence>
<dbReference type="Gene3D" id="3.20.20.140">
    <property type="entry name" value="Metal-dependent hydrolases"/>
    <property type="match status" value="1"/>
</dbReference>
<keyword evidence="2" id="KW-0479">Metal-binding</keyword>
<dbReference type="STRING" id="2512241.A0A553HSQ1"/>
<dbReference type="AlphaFoldDB" id="A0A553HSQ1"/>
<dbReference type="GO" id="GO:0070573">
    <property type="term" value="F:metallodipeptidase activity"/>
    <property type="evidence" value="ECO:0007669"/>
    <property type="project" value="InterPro"/>
</dbReference>
<comment type="similarity">
    <text evidence="2">Belongs to the metallo-dependent hydrolases superfamily. Peptidase M19 family.</text>
</comment>
<dbReference type="PANTHER" id="PTHR10443:SF12">
    <property type="entry name" value="DIPEPTIDASE"/>
    <property type="match status" value="1"/>
</dbReference>
<keyword evidence="2" id="KW-0482">Metalloprotease</keyword>
<dbReference type="Proteomes" id="UP000319160">
    <property type="component" value="Unassembled WGS sequence"/>
</dbReference>
<accession>A0A553HSQ1</accession>
<dbReference type="OrthoDB" id="445695at2759"/>
<keyword evidence="4" id="KW-1185">Reference proteome</keyword>
<dbReference type="PANTHER" id="PTHR10443">
    <property type="entry name" value="MICROSOMAL DIPEPTIDASE"/>
    <property type="match status" value="1"/>
</dbReference>
<comment type="cofactor">
    <cofactor evidence="2">
        <name>Zn(2+)</name>
        <dbReference type="ChEBI" id="CHEBI:29105"/>
    </cofactor>
</comment>
<comment type="caution">
    <text evidence="3">The sequence shown here is derived from an EMBL/GenBank/DDBJ whole genome shotgun (WGS) entry which is preliminary data.</text>
</comment>
<dbReference type="EMBL" id="VFLP01000050">
    <property type="protein sequence ID" value="TRX90973.1"/>
    <property type="molecule type" value="Genomic_DNA"/>
</dbReference>
<dbReference type="GO" id="GO:0006508">
    <property type="term" value="P:proteolysis"/>
    <property type="evidence" value="ECO:0007669"/>
    <property type="project" value="UniProtKB-KW"/>
</dbReference>
<evidence type="ECO:0000256" key="2">
    <source>
        <dbReference type="RuleBase" id="RU341113"/>
    </source>
</evidence>
<dbReference type="SUPFAM" id="SSF51556">
    <property type="entry name" value="Metallo-dependent hydrolases"/>
    <property type="match status" value="1"/>
</dbReference>
<keyword evidence="1 2" id="KW-0224">Dipeptidase</keyword>
<dbReference type="Gene3D" id="3.10.490.10">
    <property type="entry name" value="Gamma-glutamyl cyclotransferase-like"/>
    <property type="match status" value="1"/>
</dbReference>
<evidence type="ECO:0000256" key="1">
    <source>
        <dbReference type="ARBA" id="ARBA00022997"/>
    </source>
</evidence>
<keyword evidence="2" id="KW-0378">Hydrolase</keyword>
<dbReference type="InterPro" id="IPR032466">
    <property type="entry name" value="Metal_Hydrolase"/>
</dbReference>